<dbReference type="InterPro" id="IPR011650">
    <property type="entry name" value="Peptidase_M20_dimer"/>
</dbReference>
<dbReference type="GO" id="GO:0009089">
    <property type="term" value="P:lysine biosynthetic process via diaminopimelate"/>
    <property type="evidence" value="ECO:0007669"/>
    <property type="project" value="UniProtKB-UniPathway"/>
</dbReference>
<dbReference type="PROSITE" id="PS00759">
    <property type="entry name" value="ARGE_DAPE_CPG2_2"/>
    <property type="match status" value="1"/>
</dbReference>
<dbReference type="PANTHER" id="PTHR43808">
    <property type="entry name" value="ACETYLORNITHINE DEACETYLASE"/>
    <property type="match status" value="1"/>
</dbReference>
<dbReference type="CDD" id="cd08659">
    <property type="entry name" value="M20_ArgE_DapE-like"/>
    <property type="match status" value="1"/>
</dbReference>
<feature type="domain" description="Peptidase M20 dimerisation" evidence="12">
    <location>
        <begin position="166"/>
        <end position="263"/>
    </location>
</feature>
<reference evidence="13 14" key="1">
    <citation type="submission" date="2018-08" db="EMBL/GenBank/DDBJ databases">
        <title>A genome reference for cultivated species of the human gut microbiota.</title>
        <authorList>
            <person name="Zou Y."/>
            <person name="Xue W."/>
            <person name="Luo G."/>
        </authorList>
    </citation>
    <scope>NUCLEOTIDE SEQUENCE [LARGE SCALE GENOMIC DNA]</scope>
    <source>
        <strain evidence="13 14">AF14-18</strain>
    </source>
</reference>
<dbReference type="GO" id="GO:0046872">
    <property type="term" value="F:metal ion binding"/>
    <property type="evidence" value="ECO:0007669"/>
    <property type="project" value="UniProtKB-KW"/>
</dbReference>
<dbReference type="Pfam" id="PF07687">
    <property type="entry name" value="M20_dimer"/>
    <property type="match status" value="1"/>
</dbReference>
<evidence type="ECO:0000256" key="9">
    <source>
        <dbReference type="ARBA" id="ARBA00022833"/>
    </source>
</evidence>
<evidence type="ECO:0000256" key="5">
    <source>
        <dbReference type="ARBA" id="ARBA00011921"/>
    </source>
</evidence>
<dbReference type="PROSITE" id="PS00758">
    <property type="entry name" value="ARGE_DAPE_CPG2_1"/>
    <property type="match status" value="1"/>
</dbReference>
<dbReference type="InterPro" id="IPR001261">
    <property type="entry name" value="ArgE/DapE_CS"/>
</dbReference>
<keyword evidence="10" id="KW-0170">Cobalt</keyword>
<dbReference type="InterPro" id="IPR010182">
    <property type="entry name" value="ArgE/DapE"/>
</dbReference>
<comment type="similarity">
    <text evidence="4">Belongs to the peptidase M20A family.</text>
</comment>
<gene>
    <name evidence="13" type="ORF">DWW02_20555</name>
</gene>
<accession>A0A412Z1Q9</accession>
<comment type="cofactor">
    <cofactor evidence="2">
        <name>Zn(2+)</name>
        <dbReference type="ChEBI" id="CHEBI:29105"/>
    </cofactor>
</comment>
<dbReference type="Pfam" id="PF01546">
    <property type="entry name" value="Peptidase_M20"/>
    <property type="match status" value="1"/>
</dbReference>
<evidence type="ECO:0000256" key="4">
    <source>
        <dbReference type="ARBA" id="ARBA00006247"/>
    </source>
</evidence>
<keyword evidence="7" id="KW-0479">Metal-binding</keyword>
<sequence length="376" mass="41579">MDCIELLRELIGFDTVNPPGNEKPAARYLAGILEPMGFKCEVQDLGGSRANLIAVLDGGDGPELMLNGHLDVVPAVGEWDSSPFSMEEKDGKLYGRGTCDMKGGIAAMCEAAMRCAARKEPMKGKLKLLFVADEECSNLGTLSYLKTHERSDYAIIGEPTRLEVAVAHRGVSRDYIDVKGAPRHAALPAGEEDAVMKACRAVRAVKDMNETLRHITHPVLPPPSIAVTMMEGYEKDNVVPGNVRLLLDFRIHPGMDHEQVGQFLDKGFEQAGIDGFQRTLHFYMPGGEIPQDDRFVKLCLEEREHQFGIKSDPQPFDASCEQCFLAREGIQTVICGPGDIAQAHTVGEFTWEKQVRDAVSLYERIIDRVLYKANYI</sequence>
<dbReference type="AlphaFoldDB" id="A0A412Z1Q9"/>
<comment type="caution">
    <text evidence="13">The sequence shown here is derived from an EMBL/GenBank/DDBJ whole genome shotgun (WGS) entry which is preliminary data.</text>
</comment>
<dbReference type="NCBIfam" id="TIGR01910">
    <property type="entry name" value="DapE-ArgE"/>
    <property type="match status" value="1"/>
</dbReference>
<evidence type="ECO:0000256" key="8">
    <source>
        <dbReference type="ARBA" id="ARBA00022801"/>
    </source>
</evidence>
<dbReference type="GO" id="GO:0008777">
    <property type="term" value="F:acetylornithine deacetylase activity"/>
    <property type="evidence" value="ECO:0007669"/>
    <property type="project" value="TreeGrafter"/>
</dbReference>
<comment type="catalytic activity">
    <reaction evidence="11">
        <text>N-succinyl-(2S,6S)-2,6-diaminopimelate + H2O = (2S,6S)-2,6-diaminopimelate + succinate</text>
        <dbReference type="Rhea" id="RHEA:22608"/>
        <dbReference type="ChEBI" id="CHEBI:15377"/>
        <dbReference type="ChEBI" id="CHEBI:30031"/>
        <dbReference type="ChEBI" id="CHEBI:57609"/>
        <dbReference type="ChEBI" id="CHEBI:58087"/>
        <dbReference type="EC" id="3.5.1.18"/>
    </reaction>
</comment>
<dbReference type="RefSeq" id="WP_118019251.1">
    <property type="nucleotide sequence ID" value="NZ_CAUHGS010000009.1"/>
</dbReference>
<dbReference type="GO" id="GO:0006526">
    <property type="term" value="P:L-arginine biosynthetic process"/>
    <property type="evidence" value="ECO:0007669"/>
    <property type="project" value="TreeGrafter"/>
</dbReference>
<dbReference type="SUPFAM" id="SSF53187">
    <property type="entry name" value="Zn-dependent exopeptidases"/>
    <property type="match status" value="1"/>
</dbReference>
<dbReference type="EC" id="3.5.1.18" evidence="5"/>
<comment type="cofactor">
    <cofactor evidence="1">
        <name>Co(2+)</name>
        <dbReference type="ChEBI" id="CHEBI:48828"/>
    </cofactor>
</comment>
<evidence type="ECO:0000256" key="10">
    <source>
        <dbReference type="ARBA" id="ARBA00023285"/>
    </source>
</evidence>
<keyword evidence="8" id="KW-0378">Hydrolase</keyword>
<evidence type="ECO:0000259" key="12">
    <source>
        <dbReference type="Pfam" id="PF07687"/>
    </source>
</evidence>
<comment type="pathway">
    <text evidence="3">Amino-acid biosynthesis; L-lysine biosynthesis via DAP pathway; LL-2,6-diaminopimelate from (S)-tetrahydrodipicolinate (succinylase route): step 3/3.</text>
</comment>
<dbReference type="UniPathway" id="UPA00034">
    <property type="reaction ID" value="UER00021"/>
</dbReference>
<evidence type="ECO:0000313" key="14">
    <source>
        <dbReference type="Proteomes" id="UP000284543"/>
    </source>
</evidence>
<dbReference type="InterPro" id="IPR050072">
    <property type="entry name" value="Peptidase_M20A"/>
</dbReference>
<proteinExistence type="inferred from homology"/>
<dbReference type="EMBL" id="QRZM01000009">
    <property type="protein sequence ID" value="RGV73771.1"/>
    <property type="molecule type" value="Genomic_DNA"/>
</dbReference>
<dbReference type="Proteomes" id="UP000284543">
    <property type="component" value="Unassembled WGS sequence"/>
</dbReference>
<dbReference type="Gene3D" id="3.30.70.360">
    <property type="match status" value="1"/>
</dbReference>
<evidence type="ECO:0000256" key="7">
    <source>
        <dbReference type="ARBA" id="ARBA00022723"/>
    </source>
</evidence>
<dbReference type="InterPro" id="IPR036264">
    <property type="entry name" value="Bact_exopeptidase_dim_dom"/>
</dbReference>
<keyword evidence="9" id="KW-0862">Zinc</keyword>
<evidence type="ECO:0000256" key="1">
    <source>
        <dbReference type="ARBA" id="ARBA00001941"/>
    </source>
</evidence>
<evidence type="ECO:0000256" key="6">
    <source>
        <dbReference type="ARBA" id="ARBA00016853"/>
    </source>
</evidence>
<dbReference type="Gene3D" id="3.40.630.10">
    <property type="entry name" value="Zn peptidases"/>
    <property type="match status" value="1"/>
</dbReference>
<dbReference type="SUPFAM" id="SSF55031">
    <property type="entry name" value="Bacterial exopeptidase dimerisation domain"/>
    <property type="match status" value="1"/>
</dbReference>
<dbReference type="GO" id="GO:0009014">
    <property type="term" value="F:succinyl-diaminopimelate desuccinylase activity"/>
    <property type="evidence" value="ECO:0007669"/>
    <property type="project" value="UniProtKB-EC"/>
</dbReference>
<dbReference type="InterPro" id="IPR002933">
    <property type="entry name" value="Peptidase_M20"/>
</dbReference>
<organism evidence="13 14">
    <name type="scientific">Enterocloster bolteae</name>
    <dbReference type="NCBI Taxonomy" id="208479"/>
    <lineage>
        <taxon>Bacteria</taxon>
        <taxon>Bacillati</taxon>
        <taxon>Bacillota</taxon>
        <taxon>Clostridia</taxon>
        <taxon>Lachnospirales</taxon>
        <taxon>Lachnospiraceae</taxon>
        <taxon>Enterocloster</taxon>
    </lineage>
</organism>
<name>A0A412Z1Q9_9FIRM</name>
<evidence type="ECO:0000256" key="2">
    <source>
        <dbReference type="ARBA" id="ARBA00001947"/>
    </source>
</evidence>
<evidence type="ECO:0000256" key="11">
    <source>
        <dbReference type="ARBA" id="ARBA00051301"/>
    </source>
</evidence>
<dbReference type="PANTHER" id="PTHR43808:SF31">
    <property type="entry name" value="N-ACETYL-L-CITRULLINE DEACETYLASE"/>
    <property type="match status" value="1"/>
</dbReference>
<protein>
    <recommendedName>
        <fullName evidence="6">Probable succinyl-diaminopimelate desuccinylase</fullName>
        <ecNumber evidence="5">3.5.1.18</ecNumber>
    </recommendedName>
</protein>
<evidence type="ECO:0000313" key="13">
    <source>
        <dbReference type="EMBL" id="RGV73771.1"/>
    </source>
</evidence>
<evidence type="ECO:0000256" key="3">
    <source>
        <dbReference type="ARBA" id="ARBA00005130"/>
    </source>
</evidence>